<dbReference type="Proteomes" id="UP000630142">
    <property type="component" value="Unassembled WGS sequence"/>
</dbReference>
<sequence length="319" mass="34778">MKLSKFIWPVVGIVAVLFSIWLLVQELRGLSLDELMESFAAIPLHRWILAGLSTLVAYIGLAGYDRVALLHLGRKGISFTFIALCSFTTYALSHNIGASVFSGAVVRYRAYGSKGLSAREIGILVAFSSFTFVLGVMLLFGLVLVTHPAITERFVGLLPVEASAAMGWVLLGLVALYVIFSWLGLRPLRIGTFELHYPRLPVVSQQLLMAPIEILAAAAIIYFALPAEGNPGYWIVLGVFLVSFSAALISHAPGGIGVLELVFITALPEMRQEDVLAALLVFRLFYLLIPFVLALFVILGFERSQFGRKEIATPPVPPS</sequence>
<evidence type="ECO:0000256" key="5">
    <source>
        <dbReference type="ARBA" id="ARBA00023136"/>
    </source>
</evidence>
<feature type="transmembrane region" description="Helical" evidence="6">
    <location>
        <begin position="44"/>
        <end position="64"/>
    </location>
</feature>
<keyword evidence="8" id="KW-1185">Reference proteome</keyword>
<dbReference type="RefSeq" id="WP_189505213.1">
    <property type="nucleotide sequence ID" value="NZ_BMZQ01000002.1"/>
</dbReference>
<keyword evidence="2" id="KW-1003">Cell membrane</keyword>
<comment type="subcellular location">
    <subcellularLocation>
        <location evidence="1">Cell membrane</location>
        <topology evidence="1">Multi-pass membrane protein</topology>
    </subcellularLocation>
</comment>
<evidence type="ECO:0000256" key="6">
    <source>
        <dbReference type="SAM" id="Phobius"/>
    </source>
</evidence>
<gene>
    <name evidence="7" type="ORF">GCM10016234_29860</name>
</gene>
<keyword evidence="3 6" id="KW-0812">Transmembrane</keyword>
<feature type="transmembrane region" description="Helical" evidence="6">
    <location>
        <begin position="231"/>
        <end position="264"/>
    </location>
</feature>
<proteinExistence type="predicted"/>
<protein>
    <submittedName>
        <fullName evidence="7">Membrane protein</fullName>
    </submittedName>
</protein>
<accession>A0A8J3DTG8</accession>
<dbReference type="InterPro" id="IPR022791">
    <property type="entry name" value="L-PG_synthase/AglD"/>
</dbReference>
<evidence type="ECO:0000256" key="4">
    <source>
        <dbReference type="ARBA" id="ARBA00022989"/>
    </source>
</evidence>
<keyword evidence="4 6" id="KW-1133">Transmembrane helix</keyword>
<evidence type="ECO:0000256" key="2">
    <source>
        <dbReference type="ARBA" id="ARBA00022475"/>
    </source>
</evidence>
<feature type="transmembrane region" description="Helical" evidence="6">
    <location>
        <begin position="206"/>
        <end position="225"/>
    </location>
</feature>
<comment type="caution">
    <text evidence="7">The sequence shown here is derived from an EMBL/GenBank/DDBJ whole genome shotgun (WGS) entry which is preliminary data.</text>
</comment>
<evidence type="ECO:0000313" key="7">
    <source>
        <dbReference type="EMBL" id="GHD18860.1"/>
    </source>
</evidence>
<name>A0A8J3DTG8_9HYPH</name>
<dbReference type="EMBL" id="BMZQ01000002">
    <property type="protein sequence ID" value="GHD18860.1"/>
    <property type="molecule type" value="Genomic_DNA"/>
</dbReference>
<dbReference type="AlphaFoldDB" id="A0A8J3DTG8"/>
<feature type="transmembrane region" description="Helical" evidence="6">
    <location>
        <begin position="6"/>
        <end position="24"/>
    </location>
</feature>
<evidence type="ECO:0000313" key="8">
    <source>
        <dbReference type="Proteomes" id="UP000630142"/>
    </source>
</evidence>
<evidence type="ECO:0000256" key="3">
    <source>
        <dbReference type="ARBA" id="ARBA00022692"/>
    </source>
</evidence>
<keyword evidence="5 6" id="KW-0472">Membrane</keyword>
<feature type="transmembrane region" description="Helical" evidence="6">
    <location>
        <begin position="276"/>
        <end position="301"/>
    </location>
</feature>
<reference evidence="7" key="1">
    <citation type="journal article" date="2014" name="Int. J. Syst. Evol. Microbiol.">
        <title>Complete genome sequence of Corynebacterium casei LMG S-19264T (=DSM 44701T), isolated from a smear-ripened cheese.</title>
        <authorList>
            <consortium name="US DOE Joint Genome Institute (JGI-PGF)"/>
            <person name="Walter F."/>
            <person name="Albersmeier A."/>
            <person name="Kalinowski J."/>
            <person name="Ruckert C."/>
        </authorList>
    </citation>
    <scope>NUCLEOTIDE SEQUENCE</scope>
    <source>
        <strain evidence="7">KCTC 42249</strain>
    </source>
</reference>
<organism evidence="7 8">
    <name type="scientific">Tianweitania populi</name>
    <dbReference type="NCBI Taxonomy" id="1607949"/>
    <lineage>
        <taxon>Bacteria</taxon>
        <taxon>Pseudomonadati</taxon>
        <taxon>Pseudomonadota</taxon>
        <taxon>Alphaproteobacteria</taxon>
        <taxon>Hyphomicrobiales</taxon>
        <taxon>Phyllobacteriaceae</taxon>
        <taxon>Tianweitania</taxon>
    </lineage>
</organism>
<dbReference type="GO" id="GO:0005886">
    <property type="term" value="C:plasma membrane"/>
    <property type="evidence" value="ECO:0007669"/>
    <property type="project" value="UniProtKB-SubCell"/>
</dbReference>
<dbReference type="Pfam" id="PF03706">
    <property type="entry name" value="LPG_synthase_TM"/>
    <property type="match status" value="1"/>
</dbReference>
<feature type="transmembrane region" description="Helical" evidence="6">
    <location>
        <begin position="165"/>
        <end position="185"/>
    </location>
</feature>
<evidence type="ECO:0000256" key="1">
    <source>
        <dbReference type="ARBA" id="ARBA00004651"/>
    </source>
</evidence>
<reference evidence="7" key="2">
    <citation type="submission" date="2020-09" db="EMBL/GenBank/DDBJ databases">
        <authorList>
            <person name="Sun Q."/>
            <person name="Kim S."/>
        </authorList>
    </citation>
    <scope>NUCLEOTIDE SEQUENCE</scope>
    <source>
        <strain evidence="7">KCTC 42249</strain>
    </source>
</reference>
<feature type="transmembrane region" description="Helical" evidence="6">
    <location>
        <begin position="76"/>
        <end position="101"/>
    </location>
</feature>
<feature type="transmembrane region" description="Helical" evidence="6">
    <location>
        <begin position="121"/>
        <end position="145"/>
    </location>
</feature>